<dbReference type="Pfam" id="PF00291">
    <property type="entry name" value="PALP"/>
    <property type="match status" value="1"/>
</dbReference>
<name>A0A381SFH7_9ZZZZ</name>
<dbReference type="InterPro" id="IPR000634">
    <property type="entry name" value="Ser/Thr_deHydtase_PyrdxlP-BS"/>
</dbReference>
<evidence type="ECO:0000256" key="3">
    <source>
        <dbReference type="ARBA" id="ARBA00023239"/>
    </source>
</evidence>
<comment type="cofactor">
    <cofactor evidence="1">
        <name>pyridoxal 5'-phosphate</name>
        <dbReference type="ChEBI" id="CHEBI:597326"/>
    </cofactor>
</comment>
<accession>A0A381SFH7</accession>
<dbReference type="CDD" id="cd01563">
    <property type="entry name" value="Thr-synth_1"/>
    <property type="match status" value="1"/>
</dbReference>
<protein>
    <recommendedName>
        <fullName evidence="4">Tryptophan synthase beta chain-like PALP domain-containing protein</fullName>
    </recommendedName>
</protein>
<dbReference type="EMBL" id="UINC01002984">
    <property type="protein sequence ID" value="SVA02224.1"/>
    <property type="molecule type" value="Genomic_DNA"/>
</dbReference>
<gene>
    <name evidence="5" type="ORF">METZ01_LOCUS55078</name>
</gene>
<dbReference type="PANTHER" id="PTHR48078">
    <property type="entry name" value="THREONINE DEHYDRATASE, MITOCHONDRIAL-RELATED"/>
    <property type="match status" value="1"/>
</dbReference>
<dbReference type="Gene3D" id="3.40.50.1100">
    <property type="match status" value="2"/>
</dbReference>
<dbReference type="GO" id="GO:0006567">
    <property type="term" value="P:L-threonine catabolic process"/>
    <property type="evidence" value="ECO:0007669"/>
    <property type="project" value="TreeGrafter"/>
</dbReference>
<keyword evidence="2" id="KW-0663">Pyridoxal phosphate</keyword>
<dbReference type="InterPro" id="IPR001926">
    <property type="entry name" value="TrpB-like_PALP"/>
</dbReference>
<reference evidence="5" key="1">
    <citation type="submission" date="2018-05" db="EMBL/GenBank/DDBJ databases">
        <authorList>
            <person name="Lanie J.A."/>
            <person name="Ng W.-L."/>
            <person name="Kazmierczak K.M."/>
            <person name="Andrzejewski T.M."/>
            <person name="Davidsen T.M."/>
            <person name="Wayne K.J."/>
            <person name="Tettelin H."/>
            <person name="Glass J.I."/>
            <person name="Rusch D."/>
            <person name="Podicherti R."/>
            <person name="Tsui H.-C.T."/>
            <person name="Winkler M.E."/>
        </authorList>
    </citation>
    <scope>NUCLEOTIDE SEQUENCE</scope>
</reference>
<proteinExistence type="predicted"/>
<dbReference type="AlphaFoldDB" id="A0A381SFH7"/>
<dbReference type="GO" id="GO:0006565">
    <property type="term" value="P:L-serine catabolic process"/>
    <property type="evidence" value="ECO:0007669"/>
    <property type="project" value="TreeGrafter"/>
</dbReference>
<dbReference type="GO" id="GO:0030170">
    <property type="term" value="F:pyridoxal phosphate binding"/>
    <property type="evidence" value="ECO:0007669"/>
    <property type="project" value="InterPro"/>
</dbReference>
<dbReference type="GO" id="GO:0003941">
    <property type="term" value="F:L-serine ammonia-lyase activity"/>
    <property type="evidence" value="ECO:0007669"/>
    <property type="project" value="TreeGrafter"/>
</dbReference>
<dbReference type="GO" id="GO:0009097">
    <property type="term" value="P:isoleucine biosynthetic process"/>
    <property type="evidence" value="ECO:0007669"/>
    <property type="project" value="TreeGrafter"/>
</dbReference>
<keyword evidence="3" id="KW-0456">Lyase</keyword>
<feature type="domain" description="Tryptophan synthase beta chain-like PALP" evidence="4">
    <location>
        <begin position="74"/>
        <end position="379"/>
    </location>
</feature>
<dbReference type="InterPro" id="IPR036052">
    <property type="entry name" value="TrpB-like_PALP_sf"/>
</dbReference>
<evidence type="ECO:0000256" key="2">
    <source>
        <dbReference type="ARBA" id="ARBA00022898"/>
    </source>
</evidence>
<dbReference type="InterPro" id="IPR050147">
    <property type="entry name" value="Ser/Thr_Dehydratase"/>
</dbReference>
<dbReference type="PROSITE" id="PS00165">
    <property type="entry name" value="DEHYDRATASE_SER_THR"/>
    <property type="match status" value="1"/>
</dbReference>
<dbReference type="SUPFAM" id="SSF53686">
    <property type="entry name" value="Tryptophan synthase beta subunit-like PLP-dependent enzymes"/>
    <property type="match status" value="1"/>
</dbReference>
<dbReference type="PANTHER" id="PTHR48078:SF6">
    <property type="entry name" value="L-THREONINE DEHYDRATASE CATABOLIC TDCB"/>
    <property type="match status" value="1"/>
</dbReference>
<dbReference type="GO" id="GO:0004794">
    <property type="term" value="F:threonine deaminase activity"/>
    <property type="evidence" value="ECO:0007669"/>
    <property type="project" value="TreeGrafter"/>
</dbReference>
<evidence type="ECO:0000256" key="1">
    <source>
        <dbReference type="ARBA" id="ARBA00001933"/>
    </source>
</evidence>
<evidence type="ECO:0000259" key="4">
    <source>
        <dbReference type="Pfam" id="PF00291"/>
    </source>
</evidence>
<dbReference type="NCBIfam" id="NF006050">
    <property type="entry name" value="PRK08197.1"/>
    <property type="match status" value="1"/>
</dbReference>
<evidence type="ECO:0000313" key="5">
    <source>
        <dbReference type="EMBL" id="SVA02224.1"/>
    </source>
</evidence>
<organism evidence="5">
    <name type="scientific">marine metagenome</name>
    <dbReference type="NCBI Taxonomy" id="408172"/>
    <lineage>
        <taxon>unclassified sequences</taxon>
        <taxon>metagenomes</taxon>
        <taxon>ecological metagenomes</taxon>
    </lineage>
</organism>
<sequence length="388" mass="42043">MKSFLTHLECTYCGEIFSSHEPHRLCDKCGKVLFPRYDISSAKMSIRKEDLIYRSSNMWRYFEMMPIINESNIVTLGEGFTPIFKTGRLGERIGSDHVLVKDEGLNPTASFKARGLSAAVSKAKELGIMKLTMPSAGNAAGAMTSYASRAGMEAYVYMPKDAPEANKKEVLITGGNLNLVDGLISDAGVISRQKASELNLFDVSTLQEPYRVEGKKTMGYEIAEQLDWQLPDVIVYPTGGGTGIVGMWKAFQEMEDLGWIGSFRPRMFAVQSEGCAPIVRAFNGGDEFAEPWQDASTIAAGIRVPSAIGDYLILDALRTSGGGAITVSDNEILNMMEVVASLEGLFVCPEGAATAVALEKLVGEGIVSKSERALLLNTGSGLKYLDVI</sequence>